<gene>
    <name evidence="2" type="ordered locus">Solca_0041</name>
</gene>
<dbReference type="GO" id="GO:0016740">
    <property type="term" value="F:transferase activity"/>
    <property type="evidence" value="ECO:0007669"/>
    <property type="project" value="UniProtKB-KW"/>
</dbReference>
<dbReference type="KEGG" id="scn:Solca_0041"/>
<dbReference type="InterPro" id="IPR031165">
    <property type="entry name" value="GNAT_YJDJ"/>
</dbReference>
<dbReference type="SUPFAM" id="SSF55729">
    <property type="entry name" value="Acyl-CoA N-acyltransferases (Nat)"/>
    <property type="match status" value="1"/>
</dbReference>
<keyword evidence="3" id="KW-1185">Reference proteome</keyword>
<dbReference type="PROSITE" id="PS51729">
    <property type="entry name" value="GNAT_YJDJ"/>
    <property type="match status" value="1"/>
</dbReference>
<evidence type="ECO:0000259" key="1">
    <source>
        <dbReference type="PROSITE" id="PS51729"/>
    </source>
</evidence>
<dbReference type="OrthoDB" id="1120671at2"/>
<accession>H8KSQ6</accession>
<dbReference type="PANTHER" id="PTHR31435">
    <property type="entry name" value="PROTEIN NATD1"/>
    <property type="match status" value="1"/>
</dbReference>
<organism evidence="2 3">
    <name type="scientific">Solitalea canadensis (strain ATCC 29591 / DSM 3403 / JCM 21819 / LMG 8368 / NBRC 15130 / NCIMB 12057 / USAM 9D)</name>
    <name type="common">Flexibacter canadensis</name>
    <dbReference type="NCBI Taxonomy" id="929556"/>
    <lineage>
        <taxon>Bacteria</taxon>
        <taxon>Pseudomonadati</taxon>
        <taxon>Bacteroidota</taxon>
        <taxon>Sphingobacteriia</taxon>
        <taxon>Sphingobacteriales</taxon>
        <taxon>Sphingobacteriaceae</taxon>
        <taxon>Solitalea</taxon>
    </lineage>
</organism>
<dbReference type="STRING" id="929556.Solca_0041"/>
<dbReference type="PANTHER" id="PTHR31435:SF9">
    <property type="entry name" value="PROTEIN NATD1"/>
    <property type="match status" value="1"/>
</dbReference>
<proteinExistence type="predicted"/>
<dbReference type="InterPro" id="IPR016181">
    <property type="entry name" value="Acyl_CoA_acyltransferase"/>
</dbReference>
<dbReference type="Proteomes" id="UP000007590">
    <property type="component" value="Chromosome"/>
</dbReference>
<dbReference type="AlphaFoldDB" id="H8KSQ6"/>
<dbReference type="Gene3D" id="3.40.630.30">
    <property type="match status" value="1"/>
</dbReference>
<dbReference type="InterPro" id="IPR045057">
    <property type="entry name" value="Gcn5-rel_NAT"/>
</dbReference>
<dbReference type="Pfam" id="PF14542">
    <property type="entry name" value="Acetyltransf_CG"/>
    <property type="match status" value="1"/>
</dbReference>
<dbReference type="EMBL" id="CP003349">
    <property type="protein sequence ID" value="AFD05200.1"/>
    <property type="molecule type" value="Genomic_DNA"/>
</dbReference>
<reference evidence="2" key="1">
    <citation type="submission" date="2012-02" db="EMBL/GenBank/DDBJ databases">
        <title>The complete genome of Solitalea canadensis DSM 3403.</title>
        <authorList>
            <consortium name="US DOE Joint Genome Institute (JGI-PGF)"/>
            <person name="Lucas S."/>
            <person name="Copeland A."/>
            <person name="Lapidus A."/>
            <person name="Glavina del Rio T."/>
            <person name="Dalin E."/>
            <person name="Tice H."/>
            <person name="Bruce D."/>
            <person name="Goodwin L."/>
            <person name="Pitluck S."/>
            <person name="Peters L."/>
            <person name="Ovchinnikova G."/>
            <person name="Lu M."/>
            <person name="Kyrpides N."/>
            <person name="Mavromatis K."/>
            <person name="Ivanova N."/>
            <person name="Brettin T."/>
            <person name="Detter J.C."/>
            <person name="Han C."/>
            <person name="Larimer F."/>
            <person name="Land M."/>
            <person name="Hauser L."/>
            <person name="Markowitz V."/>
            <person name="Cheng J.-F."/>
            <person name="Hugenholtz P."/>
            <person name="Woyke T."/>
            <person name="Wu D."/>
            <person name="Spring S."/>
            <person name="Schroeder M."/>
            <person name="Kopitz M."/>
            <person name="Brambilla E."/>
            <person name="Klenk H.-P."/>
            <person name="Eisen J.A."/>
        </authorList>
    </citation>
    <scope>NUCLEOTIDE SEQUENCE</scope>
    <source>
        <strain evidence="2">DSM 3403</strain>
    </source>
</reference>
<feature type="domain" description="N-acetyltransferase" evidence="1">
    <location>
        <begin position="9"/>
        <end position="94"/>
    </location>
</feature>
<evidence type="ECO:0000313" key="3">
    <source>
        <dbReference type="Proteomes" id="UP000007590"/>
    </source>
</evidence>
<keyword evidence="2" id="KW-0808">Transferase</keyword>
<name>H8KSQ6_SOLCM</name>
<dbReference type="eggNOG" id="COG2388">
    <property type="taxonomic scope" value="Bacteria"/>
</dbReference>
<evidence type="ECO:0000313" key="2">
    <source>
        <dbReference type="EMBL" id="AFD05200.1"/>
    </source>
</evidence>
<dbReference type="HOGENOM" id="CLU_132888_0_2_10"/>
<sequence length="102" mass="11770">MDTEAFEVINNERNQQFEIWLNGDVSTLTYRFYKKDIAFLHTKVAESMEGKGVGSALARYAFAYALEHKLPVMVYCPFVSGFIKKHPEFNKQLDPTYHKTAS</sequence>
<dbReference type="RefSeq" id="WP_014678428.1">
    <property type="nucleotide sequence ID" value="NC_017770.1"/>
</dbReference>
<protein>
    <submittedName>
        <fullName evidence="2">Putative acetyltransferase</fullName>
    </submittedName>
</protein>